<gene>
    <name evidence="1" type="ORF">FF011L_01460</name>
</gene>
<organism evidence="1 2">
    <name type="scientific">Roseimaritima multifibrata</name>
    <dbReference type="NCBI Taxonomy" id="1930274"/>
    <lineage>
        <taxon>Bacteria</taxon>
        <taxon>Pseudomonadati</taxon>
        <taxon>Planctomycetota</taxon>
        <taxon>Planctomycetia</taxon>
        <taxon>Pirellulales</taxon>
        <taxon>Pirellulaceae</taxon>
        <taxon>Roseimaritima</taxon>
    </lineage>
</organism>
<dbReference type="OrthoDB" id="7652274at2"/>
<sequence>MSDTSTTSSSAKRPSLFAYQVRDIGDGKSYWNRIGAAWDTKSGGFIIQLDCLPLDGRIVCQPAIHEQADGGAA</sequence>
<dbReference type="AlphaFoldDB" id="A0A517M950"/>
<reference evidence="1 2" key="1">
    <citation type="submission" date="2019-02" db="EMBL/GenBank/DDBJ databases">
        <title>Deep-cultivation of Planctomycetes and their phenomic and genomic characterization uncovers novel biology.</title>
        <authorList>
            <person name="Wiegand S."/>
            <person name="Jogler M."/>
            <person name="Boedeker C."/>
            <person name="Pinto D."/>
            <person name="Vollmers J."/>
            <person name="Rivas-Marin E."/>
            <person name="Kohn T."/>
            <person name="Peeters S.H."/>
            <person name="Heuer A."/>
            <person name="Rast P."/>
            <person name="Oberbeckmann S."/>
            <person name="Bunk B."/>
            <person name="Jeske O."/>
            <person name="Meyerdierks A."/>
            <person name="Storesund J.E."/>
            <person name="Kallscheuer N."/>
            <person name="Luecker S."/>
            <person name="Lage O.M."/>
            <person name="Pohl T."/>
            <person name="Merkel B.J."/>
            <person name="Hornburger P."/>
            <person name="Mueller R.-W."/>
            <person name="Bruemmer F."/>
            <person name="Labrenz M."/>
            <person name="Spormann A.M."/>
            <person name="Op den Camp H."/>
            <person name="Overmann J."/>
            <person name="Amann R."/>
            <person name="Jetten M.S.M."/>
            <person name="Mascher T."/>
            <person name="Medema M.H."/>
            <person name="Devos D.P."/>
            <person name="Kaster A.-K."/>
            <person name="Ovreas L."/>
            <person name="Rohde M."/>
            <person name="Galperin M.Y."/>
            <person name="Jogler C."/>
        </authorList>
    </citation>
    <scope>NUCLEOTIDE SEQUENCE [LARGE SCALE GENOMIC DNA]</scope>
    <source>
        <strain evidence="1 2">FF011L</strain>
    </source>
</reference>
<dbReference type="KEGG" id="rml:FF011L_01460"/>
<accession>A0A517M950</accession>
<protein>
    <submittedName>
        <fullName evidence="1">Uncharacterized protein</fullName>
    </submittedName>
</protein>
<dbReference type="EMBL" id="CP036262">
    <property type="protein sequence ID" value="QDS91416.1"/>
    <property type="molecule type" value="Genomic_DNA"/>
</dbReference>
<evidence type="ECO:0000313" key="2">
    <source>
        <dbReference type="Proteomes" id="UP000320672"/>
    </source>
</evidence>
<proteinExistence type="predicted"/>
<dbReference type="RefSeq" id="WP_145349484.1">
    <property type="nucleotide sequence ID" value="NZ_CP036262.1"/>
</dbReference>
<evidence type="ECO:0000313" key="1">
    <source>
        <dbReference type="EMBL" id="QDS91416.1"/>
    </source>
</evidence>
<name>A0A517M950_9BACT</name>
<dbReference type="Proteomes" id="UP000320672">
    <property type="component" value="Chromosome"/>
</dbReference>
<keyword evidence="2" id="KW-1185">Reference proteome</keyword>